<dbReference type="Pfam" id="PF03150">
    <property type="entry name" value="CCP_MauG"/>
    <property type="match status" value="1"/>
</dbReference>
<evidence type="ECO:0000256" key="7">
    <source>
        <dbReference type="SAM" id="SignalP"/>
    </source>
</evidence>
<evidence type="ECO:0000256" key="4">
    <source>
        <dbReference type="ARBA" id="ARBA00023002"/>
    </source>
</evidence>
<evidence type="ECO:0000256" key="2">
    <source>
        <dbReference type="ARBA" id="ARBA00022617"/>
    </source>
</evidence>
<keyword evidence="10" id="KW-1185">Reference proteome</keyword>
<evidence type="ECO:0000256" key="5">
    <source>
        <dbReference type="ARBA" id="ARBA00023004"/>
    </source>
</evidence>
<proteinExistence type="predicted"/>
<keyword evidence="4" id="KW-0560">Oxidoreductase</keyword>
<feature type="domain" description="Cytochrome c" evidence="8">
    <location>
        <begin position="189"/>
        <end position="293"/>
    </location>
</feature>
<dbReference type="InterPro" id="IPR004852">
    <property type="entry name" value="Di-haem_cyt_c_peroxidsae"/>
</dbReference>
<evidence type="ECO:0000259" key="8">
    <source>
        <dbReference type="PROSITE" id="PS51007"/>
    </source>
</evidence>
<dbReference type="Gene3D" id="1.10.760.10">
    <property type="entry name" value="Cytochrome c-like domain"/>
    <property type="match status" value="2"/>
</dbReference>
<dbReference type="InterPro" id="IPR009056">
    <property type="entry name" value="Cyt_c-like_dom"/>
</dbReference>
<accession>A0ABQ6P472</accession>
<keyword evidence="5 6" id="KW-0408">Iron</keyword>
<dbReference type="InterPro" id="IPR051395">
    <property type="entry name" value="Cytochrome_c_Peroxidase/MauG"/>
</dbReference>
<reference evidence="9 10" key="1">
    <citation type="submission" date="2023-06" db="EMBL/GenBank/DDBJ databases">
        <title>Draft genome sequence of Novosphingobium sp. strain IK01.</title>
        <authorList>
            <person name="Hatamoto M."/>
            <person name="Ikarashi T."/>
            <person name="Yamaguchi T."/>
        </authorList>
    </citation>
    <scope>NUCLEOTIDE SEQUENCE [LARGE SCALE GENOMIC DNA]</scope>
    <source>
        <strain evidence="9 10">IK01</strain>
    </source>
</reference>
<keyword evidence="3 6" id="KW-0479">Metal-binding</keyword>
<keyword evidence="2 6" id="KW-0349">Heme</keyword>
<dbReference type="EMBL" id="BTFW01000001">
    <property type="protein sequence ID" value="GMM59359.1"/>
    <property type="molecule type" value="Genomic_DNA"/>
</dbReference>
<keyword evidence="7" id="KW-0732">Signal</keyword>
<organism evidence="9 10">
    <name type="scientific">Novosphingobium pituita</name>
    <dbReference type="NCBI Taxonomy" id="3056842"/>
    <lineage>
        <taxon>Bacteria</taxon>
        <taxon>Pseudomonadati</taxon>
        <taxon>Pseudomonadota</taxon>
        <taxon>Alphaproteobacteria</taxon>
        <taxon>Sphingomonadales</taxon>
        <taxon>Sphingomonadaceae</taxon>
        <taxon>Novosphingobium</taxon>
    </lineage>
</organism>
<name>A0ABQ6P472_9SPHN</name>
<evidence type="ECO:0000256" key="6">
    <source>
        <dbReference type="PROSITE-ProRule" id="PRU00433"/>
    </source>
</evidence>
<feature type="signal peptide" evidence="7">
    <location>
        <begin position="1"/>
        <end position="18"/>
    </location>
</feature>
<protein>
    <recommendedName>
        <fullName evidence="8">Cytochrome c domain-containing protein</fullName>
    </recommendedName>
</protein>
<dbReference type="PROSITE" id="PS51007">
    <property type="entry name" value="CYTC"/>
    <property type="match status" value="1"/>
</dbReference>
<dbReference type="SUPFAM" id="SSF46626">
    <property type="entry name" value="Cytochrome c"/>
    <property type="match status" value="2"/>
</dbReference>
<comment type="subcellular location">
    <subcellularLocation>
        <location evidence="1">Cell envelope</location>
    </subcellularLocation>
</comment>
<gene>
    <name evidence="9" type="ORF">NUTIK01_01360</name>
</gene>
<sequence>MRLASFSLAALAGALVLAPRGGQGTPVPAPHSLVAARVELGRRLFYDADLSANGTMACATCHEQRHAFADGNTTHPGVTDEPGLRNVPGLANVGRFARLTMADPAMTTLERQVETPLFGTHPVEMGMKGRAREFARRLGGQACYKAMFARAFPAQQGRIDTGTLALALAAFERTITATRAPVDQGPLPPAAKAGKALFARHCAACHAGPDFTDFAYHRIDLTPDQAERGLMDATGREADRGALRTPSLRNVALTGPWWHDGSAPSLASAIARHHLDLAPGATAPLIAYLDAMTDPTLMTRADLDMPATACGQPL</sequence>
<evidence type="ECO:0000313" key="9">
    <source>
        <dbReference type="EMBL" id="GMM59359.1"/>
    </source>
</evidence>
<feature type="chain" id="PRO_5047245332" description="Cytochrome c domain-containing protein" evidence="7">
    <location>
        <begin position="19"/>
        <end position="314"/>
    </location>
</feature>
<comment type="caution">
    <text evidence="9">The sequence shown here is derived from an EMBL/GenBank/DDBJ whole genome shotgun (WGS) entry which is preliminary data.</text>
</comment>
<dbReference type="Proteomes" id="UP001187221">
    <property type="component" value="Unassembled WGS sequence"/>
</dbReference>
<evidence type="ECO:0000256" key="1">
    <source>
        <dbReference type="ARBA" id="ARBA00004196"/>
    </source>
</evidence>
<evidence type="ECO:0000256" key="3">
    <source>
        <dbReference type="ARBA" id="ARBA00022723"/>
    </source>
</evidence>
<evidence type="ECO:0000313" key="10">
    <source>
        <dbReference type="Proteomes" id="UP001187221"/>
    </source>
</evidence>
<dbReference type="InterPro" id="IPR036909">
    <property type="entry name" value="Cyt_c-like_dom_sf"/>
</dbReference>
<dbReference type="RefSeq" id="WP_317973217.1">
    <property type="nucleotide sequence ID" value="NZ_BTFW01000001.1"/>
</dbReference>
<dbReference type="PANTHER" id="PTHR30600">
    <property type="entry name" value="CYTOCHROME C PEROXIDASE-RELATED"/>
    <property type="match status" value="1"/>
</dbReference>